<proteinExistence type="predicted"/>
<dbReference type="AlphaFoldDB" id="A0A420DL51"/>
<keyword evidence="3" id="KW-1185">Reference proteome</keyword>
<evidence type="ECO:0000313" key="2">
    <source>
        <dbReference type="EMBL" id="RKE94994.1"/>
    </source>
</evidence>
<reference evidence="2 3" key="1">
    <citation type="submission" date="2018-09" db="EMBL/GenBank/DDBJ databases">
        <title>Genomic Encyclopedia of Archaeal and Bacterial Type Strains, Phase II (KMG-II): from individual species to whole genera.</title>
        <authorList>
            <person name="Goeker M."/>
        </authorList>
    </citation>
    <scope>NUCLEOTIDE SEQUENCE [LARGE SCALE GENOMIC DNA]</scope>
    <source>
        <strain evidence="2 3">DSM 26283</strain>
    </source>
</reference>
<feature type="coiled-coil region" evidence="1">
    <location>
        <begin position="208"/>
        <end position="235"/>
    </location>
</feature>
<accession>A0A420DL51</accession>
<dbReference type="OrthoDB" id="832379at2"/>
<dbReference type="Proteomes" id="UP000284892">
    <property type="component" value="Unassembled WGS sequence"/>
</dbReference>
<name>A0A420DL51_9FLAO</name>
<dbReference type="PROSITE" id="PS51257">
    <property type="entry name" value="PROKAR_LIPOPROTEIN"/>
    <property type="match status" value="1"/>
</dbReference>
<organism evidence="2 3">
    <name type="scientific">Ichthyenterobacterium magnum</name>
    <dbReference type="NCBI Taxonomy" id="1230530"/>
    <lineage>
        <taxon>Bacteria</taxon>
        <taxon>Pseudomonadati</taxon>
        <taxon>Bacteroidota</taxon>
        <taxon>Flavobacteriia</taxon>
        <taxon>Flavobacteriales</taxon>
        <taxon>Flavobacteriaceae</taxon>
        <taxon>Ichthyenterobacterium</taxon>
    </lineage>
</organism>
<sequence length="358" mass="40616">MTSKLNKTTYLIIIAFLMFSSCRKEEMELIQAPDEDTVEANSNIASLLQRTALNDGSEDNIIDSANCLNVKLPTTVTANNEELIINSSSDYYSIEYIFDETDDDVDVLDIQFPITIIQADFTEIVINSITALHNYASNCNGENEIDDDIECIDFQYPFSASVFDINTELFSTETFTNDNQLYTFITTINDSNIVTLNFPITLIHSDQSQVIVNTLNELESSIENAQNNCNEDDDYDYNDDDCNTCTPSQIEAILINCPNWHVDKLKRNDTNYDSAYEGYDFNFFNDGTLSVFWSSITVYGTWIISGTGNNITVIIDIPSLPLCNNNWRLQEAGENNDESRINFVVGDNDRLRYRNNCN</sequence>
<dbReference type="EMBL" id="RAQJ01000003">
    <property type="protein sequence ID" value="RKE94994.1"/>
    <property type="molecule type" value="Genomic_DNA"/>
</dbReference>
<keyword evidence="1" id="KW-0175">Coiled coil</keyword>
<evidence type="ECO:0000256" key="1">
    <source>
        <dbReference type="SAM" id="Coils"/>
    </source>
</evidence>
<comment type="caution">
    <text evidence="2">The sequence shown here is derived from an EMBL/GenBank/DDBJ whole genome shotgun (WGS) entry which is preliminary data.</text>
</comment>
<dbReference type="RefSeq" id="WP_120201477.1">
    <property type="nucleotide sequence ID" value="NZ_RAQJ01000003.1"/>
</dbReference>
<gene>
    <name evidence="2" type="ORF">BXY80_2012</name>
</gene>
<evidence type="ECO:0000313" key="3">
    <source>
        <dbReference type="Proteomes" id="UP000284892"/>
    </source>
</evidence>
<protein>
    <submittedName>
        <fullName evidence="2">Uncharacterized protein</fullName>
    </submittedName>
</protein>